<evidence type="ECO:0000313" key="2">
    <source>
        <dbReference type="EMBL" id="MFC0321395.1"/>
    </source>
</evidence>
<dbReference type="EMBL" id="JBHLWO010000005">
    <property type="protein sequence ID" value="MFC0321395.1"/>
    <property type="molecule type" value="Genomic_DNA"/>
</dbReference>
<comment type="caution">
    <text evidence="2">The sequence shown here is derived from an EMBL/GenBank/DDBJ whole genome shotgun (WGS) entry which is preliminary data.</text>
</comment>
<organism evidence="2 3">
    <name type="scientific">Olivibacter oleidegradans</name>
    <dbReference type="NCBI Taxonomy" id="760123"/>
    <lineage>
        <taxon>Bacteria</taxon>
        <taxon>Pseudomonadati</taxon>
        <taxon>Bacteroidota</taxon>
        <taxon>Sphingobacteriia</taxon>
        <taxon>Sphingobacteriales</taxon>
        <taxon>Sphingobacteriaceae</taxon>
        <taxon>Olivibacter</taxon>
    </lineage>
</organism>
<accession>A0ABV6HR82</accession>
<gene>
    <name evidence="2" type="ORF">ACFFI0_23965</name>
</gene>
<evidence type="ECO:0000256" key="1">
    <source>
        <dbReference type="SAM" id="MobiDB-lite"/>
    </source>
</evidence>
<proteinExistence type="predicted"/>
<dbReference type="Proteomes" id="UP001589774">
    <property type="component" value="Unassembled WGS sequence"/>
</dbReference>
<protein>
    <submittedName>
        <fullName evidence="2">Uncharacterized protein</fullName>
    </submittedName>
</protein>
<dbReference type="RefSeq" id="WP_165447069.1">
    <property type="nucleotide sequence ID" value="NZ_JBHLWO010000005.1"/>
</dbReference>
<keyword evidence="3" id="KW-1185">Reference proteome</keyword>
<evidence type="ECO:0000313" key="3">
    <source>
        <dbReference type="Proteomes" id="UP001589774"/>
    </source>
</evidence>
<reference evidence="2 3" key="1">
    <citation type="submission" date="2024-09" db="EMBL/GenBank/DDBJ databases">
        <authorList>
            <person name="Sun Q."/>
            <person name="Mori K."/>
        </authorList>
    </citation>
    <scope>NUCLEOTIDE SEQUENCE [LARGE SCALE GENOMIC DNA]</scope>
    <source>
        <strain evidence="2 3">CCM 7765</strain>
    </source>
</reference>
<feature type="region of interest" description="Disordered" evidence="1">
    <location>
        <begin position="27"/>
        <end position="51"/>
    </location>
</feature>
<sequence length="51" mass="5689">MMAFQDERKENSVRRIGKNVLRKSEGMELRAGAAPQNGVRGTEFLARTGQP</sequence>
<name>A0ABV6HR82_9SPHI</name>